<feature type="transmembrane region" description="Helical" evidence="7">
    <location>
        <begin position="131"/>
        <end position="150"/>
    </location>
</feature>
<protein>
    <submittedName>
        <fullName evidence="9">Membrane protein</fullName>
    </submittedName>
</protein>
<reference evidence="9 10" key="1">
    <citation type="submission" date="2014-07" db="EMBL/GenBank/DDBJ databases">
        <title>Comparative analysis of Nitrosococcus oceani genome inventories of strains from Pacific and Atlantic gyres.</title>
        <authorList>
            <person name="Lim C.K."/>
            <person name="Wang L."/>
            <person name="Sayavedra-Soto L.A."/>
            <person name="Klotz M.G."/>
        </authorList>
    </citation>
    <scope>NUCLEOTIDE SEQUENCE [LARGE SCALE GENOMIC DNA]</scope>
    <source>
        <strain evidence="9 10">C-27</strain>
    </source>
</reference>
<dbReference type="EMBL" id="JPGN01000029">
    <property type="protein sequence ID" value="KFI20075.1"/>
    <property type="molecule type" value="Genomic_DNA"/>
</dbReference>
<keyword evidence="6 7" id="KW-0472">Membrane</keyword>
<evidence type="ECO:0000256" key="4">
    <source>
        <dbReference type="ARBA" id="ARBA00022801"/>
    </source>
</evidence>
<dbReference type="FunFam" id="1.20.1540.10:FF:000027">
    <property type="entry name" value="Rhomboid family intramembrane serine protease"/>
    <property type="match status" value="1"/>
</dbReference>
<feature type="transmembrane region" description="Helical" evidence="7">
    <location>
        <begin position="64"/>
        <end position="86"/>
    </location>
</feature>
<dbReference type="GO" id="GO:0004252">
    <property type="term" value="F:serine-type endopeptidase activity"/>
    <property type="evidence" value="ECO:0007669"/>
    <property type="project" value="InterPro"/>
</dbReference>
<comment type="caution">
    <text evidence="9">The sequence shown here is derived from an EMBL/GenBank/DDBJ whole genome shotgun (WGS) entry which is preliminary data.</text>
</comment>
<feature type="transmembrane region" description="Helical" evidence="7">
    <location>
        <begin position="197"/>
        <end position="216"/>
    </location>
</feature>
<accession>A0A0E2Z8T8</accession>
<evidence type="ECO:0000256" key="6">
    <source>
        <dbReference type="ARBA" id="ARBA00023136"/>
    </source>
</evidence>
<name>A0A0E2Z8T8_9GAMM</name>
<keyword evidence="4" id="KW-0378">Hydrolase</keyword>
<evidence type="ECO:0000256" key="3">
    <source>
        <dbReference type="ARBA" id="ARBA00022692"/>
    </source>
</evidence>
<feature type="transmembrane region" description="Helical" evidence="7">
    <location>
        <begin position="107"/>
        <end position="125"/>
    </location>
</feature>
<evidence type="ECO:0000256" key="7">
    <source>
        <dbReference type="SAM" id="Phobius"/>
    </source>
</evidence>
<gene>
    <name evidence="9" type="ORF">IB75_05480</name>
</gene>
<evidence type="ECO:0000259" key="8">
    <source>
        <dbReference type="Pfam" id="PF01694"/>
    </source>
</evidence>
<organism evidence="9 10">
    <name type="scientific">Nitrosococcus oceani C-27</name>
    <dbReference type="NCBI Taxonomy" id="314279"/>
    <lineage>
        <taxon>Bacteria</taxon>
        <taxon>Pseudomonadati</taxon>
        <taxon>Pseudomonadota</taxon>
        <taxon>Gammaproteobacteria</taxon>
        <taxon>Chromatiales</taxon>
        <taxon>Chromatiaceae</taxon>
        <taxon>Nitrosococcus</taxon>
    </lineage>
</organism>
<evidence type="ECO:0000256" key="2">
    <source>
        <dbReference type="ARBA" id="ARBA00009045"/>
    </source>
</evidence>
<comment type="subcellular location">
    <subcellularLocation>
        <location evidence="1">Membrane</location>
        <topology evidence="1">Multi-pass membrane protein</topology>
    </subcellularLocation>
</comment>
<feature type="domain" description="Peptidase S54 rhomboid" evidence="8">
    <location>
        <begin position="69"/>
        <end position="215"/>
    </location>
</feature>
<dbReference type="AlphaFoldDB" id="A0A0E2Z8T8"/>
<dbReference type="Gene3D" id="1.20.1540.10">
    <property type="entry name" value="Rhomboid-like"/>
    <property type="match status" value="1"/>
</dbReference>
<dbReference type="PANTHER" id="PTHR43731:SF14">
    <property type="entry name" value="PRESENILIN-ASSOCIATED RHOMBOID-LIKE PROTEIN, MITOCHONDRIAL"/>
    <property type="match status" value="1"/>
</dbReference>
<feature type="transmembrane region" description="Helical" evidence="7">
    <location>
        <begin position="15"/>
        <end position="32"/>
    </location>
</feature>
<keyword evidence="3 7" id="KW-0812">Transmembrane</keyword>
<dbReference type="OrthoDB" id="9814037at2"/>
<dbReference type="Proteomes" id="UP000028839">
    <property type="component" value="Unassembled WGS sequence"/>
</dbReference>
<dbReference type="SUPFAM" id="SSF144091">
    <property type="entry name" value="Rhomboid-like"/>
    <property type="match status" value="1"/>
</dbReference>
<proteinExistence type="inferred from homology"/>
<sequence>MIPISDNYPVQRTPIVNWILIGTCVLVFLWQLSLPQEGFQASVILFGLIPKALTDAPLGHPQLLIPPVLSLFTSMFLHGGFLHLLGNMLYLHVFGNNVEDSMGHGRFIVFYLLCGVAAALAQTFIAPDSTIPMVGASGAISGILGAYLLLHPFAQIKLLVPYFILFFVWVPAWLMLGLWFLFQLLQSAATPGDEGGIAFAAHAGGFMAGMLLLPVFKRSDVSLLR</sequence>
<evidence type="ECO:0000256" key="1">
    <source>
        <dbReference type="ARBA" id="ARBA00004141"/>
    </source>
</evidence>
<evidence type="ECO:0000256" key="5">
    <source>
        <dbReference type="ARBA" id="ARBA00022989"/>
    </source>
</evidence>
<dbReference type="HOGENOM" id="CLU_055068_5_1_6"/>
<dbReference type="PANTHER" id="PTHR43731">
    <property type="entry name" value="RHOMBOID PROTEASE"/>
    <property type="match status" value="1"/>
</dbReference>
<feature type="transmembrane region" description="Helical" evidence="7">
    <location>
        <begin position="162"/>
        <end position="185"/>
    </location>
</feature>
<dbReference type="GO" id="GO:0016020">
    <property type="term" value="C:membrane"/>
    <property type="evidence" value="ECO:0007669"/>
    <property type="project" value="UniProtKB-SubCell"/>
</dbReference>
<dbReference type="Pfam" id="PF01694">
    <property type="entry name" value="Rhomboid"/>
    <property type="match status" value="1"/>
</dbReference>
<dbReference type="InterPro" id="IPR050925">
    <property type="entry name" value="Rhomboid_protease_S54"/>
</dbReference>
<evidence type="ECO:0000313" key="9">
    <source>
        <dbReference type="EMBL" id="KFI20075.1"/>
    </source>
</evidence>
<keyword evidence="5 7" id="KW-1133">Transmembrane helix</keyword>
<dbReference type="InterPro" id="IPR022764">
    <property type="entry name" value="Peptidase_S54_rhomboid_dom"/>
</dbReference>
<comment type="similarity">
    <text evidence="2">Belongs to the peptidase S54 family.</text>
</comment>
<dbReference type="InterPro" id="IPR035952">
    <property type="entry name" value="Rhomboid-like_sf"/>
</dbReference>
<evidence type="ECO:0000313" key="10">
    <source>
        <dbReference type="Proteomes" id="UP000028839"/>
    </source>
</evidence>